<keyword evidence="2" id="KW-1133">Transmembrane helix</keyword>
<reference evidence="4 5" key="1">
    <citation type="submission" date="2018-11" db="EMBL/GenBank/DDBJ databases">
        <title>Novel Erysipelotrichaceae bacterium isolated from small intestine of a swine.</title>
        <authorList>
            <person name="Kim J.S."/>
            <person name="Choe H."/>
            <person name="Lee Y.R."/>
            <person name="Kim K.M."/>
            <person name="Park D.S."/>
        </authorList>
    </citation>
    <scope>NUCLEOTIDE SEQUENCE [LARGE SCALE GENOMIC DNA]</scope>
    <source>
        <strain evidence="4 5">SG0102</strain>
    </source>
</reference>
<protein>
    <recommendedName>
        <fullName evidence="6">Streptococcal pilin isopeptide linker domain-containing protein</fullName>
    </recommendedName>
</protein>
<dbReference type="KEGG" id="ebm:SG0102_28810"/>
<organism evidence="4 5">
    <name type="scientific">Intestinibaculum porci</name>
    <dbReference type="NCBI Taxonomy" id="2487118"/>
    <lineage>
        <taxon>Bacteria</taxon>
        <taxon>Bacillati</taxon>
        <taxon>Bacillota</taxon>
        <taxon>Erysipelotrichia</taxon>
        <taxon>Erysipelotrichales</taxon>
        <taxon>Erysipelotrichaceae</taxon>
        <taxon>Intestinibaculum</taxon>
    </lineage>
</organism>
<gene>
    <name evidence="4" type="ORF">SG0102_28810</name>
</gene>
<feature type="region of interest" description="Disordered" evidence="1">
    <location>
        <begin position="137"/>
        <end position="251"/>
    </location>
</feature>
<name>A0A3G9J9R8_9FIRM</name>
<evidence type="ECO:0008006" key="6">
    <source>
        <dbReference type="Google" id="ProtNLM"/>
    </source>
</evidence>
<evidence type="ECO:0000313" key="4">
    <source>
        <dbReference type="EMBL" id="BBH27947.1"/>
    </source>
</evidence>
<keyword evidence="2" id="KW-0472">Membrane</keyword>
<feature type="compositionally biased region" description="Polar residues" evidence="1">
    <location>
        <begin position="42"/>
        <end position="53"/>
    </location>
</feature>
<accession>A0A3G9J9R8</accession>
<sequence>MKKRIYFSLFLVFMLLLSPSVHAQNETKIGIPIQITTNGSQTTGQVTLSSEDSSAPMPNENPVTIQGKDNVVLSYTKTGTWKYTIKQTAGSDQDTTYDTTLYHLTVFIGYKDGGLYSIVTLFKDGSADKDAEVVFANTKKENQETPVTPPSNKEETPKKETPVNNKKTTTEKKKTNKKTNNNGKNKNQKSSTSENGADGSKDHKNGNDNDRSTEGSSDDVNGSKTGSNGDKTTSASKNGHNNTGTKGVKTSDPTVIIPYVIAVVCSFAVLVFLFVRSLHQKH</sequence>
<feature type="compositionally biased region" description="Basic and acidic residues" evidence="1">
    <location>
        <begin position="152"/>
        <end position="161"/>
    </location>
</feature>
<evidence type="ECO:0000256" key="1">
    <source>
        <dbReference type="SAM" id="MobiDB-lite"/>
    </source>
</evidence>
<dbReference type="RefSeq" id="WP_125120618.1">
    <property type="nucleotide sequence ID" value="NZ_AP019309.1"/>
</dbReference>
<feature type="signal peptide" evidence="3">
    <location>
        <begin position="1"/>
        <end position="23"/>
    </location>
</feature>
<dbReference type="Proteomes" id="UP000268059">
    <property type="component" value="Chromosome"/>
</dbReference>
<feature type="compositionally biased region" description="Low complexity" evidence="1">
    <location>
        <begin position="178"/>
        <end position="192"/>
    </location>
</feature>
<dbReference type="InParanoid" id="A0A3G9J9R8"/>
<dbReference type="NCBIfam" id="TIGR03786">
    <property type="entry name" value="strep_pil_rpt"/>
    <property type="match status" value="1"/>
</dbReference>
<dbReference type="EMBL" id="AP019309">
    <property type="protein sequence ID" value="BBH27947.1"/>
    <property type="molecule type" value="Genomic_DNA"/>
</dbReference>
<keyword evidence="2" id="KW-0812">Transmembrane</keyword>
<feature type="compositionally biased region" description="Basic and acidic residues" evidence="1">
    <location>
        <begin position="199"/>
        <end position="213"/>
    </location>
</feature>
<dbReference type="Gene3D" id="2.60.40.3050">
    <property type="match status" value="1"/>
</dbReference>
<dbReference type="AlphaFoldDB" id="A0A3G9J9R8"/>
<keyword evidence="5" id="KW-1185">Reference proteome</keyword>
<feature type="region of interest" description="Disordered" evidence="1">
    <location>
        <begin position="42"/>
        <end position="61"/>
    </location>
</feature>
<dbReference type="InterPro" id="IPR022464">
    <property type="entry name" value="Strep_pil_isopept_link"/>
</dbReference>
<feature type="chain" id="PRO_5018120931" description="Streptococcal pilin isopeptide linker domain-containing protein" evidence="3">
    <location>
        <begin position="24"/>
        <end position="282"/>
    </location>
</feature>
<evidence type="ECO:0000256" key="3">
    <source>
        <dbReference type="SAM" id="SignalP"/>
    </source>
</evidence>
<evidence type="ECO:0000313" key="5">
    <source>
        <dbReference type="Proteomes" id="UP000268059"/>
    </source>
</evidence>
<feature type="transmembrane region" description="Helical" evidence="2">
    <location>
        <begin position="256"/>
        <end position="275"/>
    </location>
</feature>
<evidence type="ECO:0000256" key="2">
    <source>
        <dbReference type="SAM" id="Phobius"/>
    </source>
</evidence>
<keyword evidence="3" id="KW-0732">Signal</keyword>
<dbReference type="InterPro" id="IPR038174">
    <property type="entry name" value="Strep_pil_link_sf"/>
</dbReference>
<proteinExistence type="predicted"/>
<feature type="compositionally biased region" description="Polar residues" evidence="1">
    <location>
        <begin position="214"/>
        <end position="245"/>
    </location>
</feature>